<dbReference type="CDD" id="cd00118">
    <property type="entry name" value="LysM"/>
    <property type="match status" value="1"/>
</dbReference>
<organism evidence="3 4">
    <name type="scientific">Luteolibacter pohnpeiensis</name>
    <dbReference type="NCBI Taxonomy" id="454153"/>
    <lineage>
        <taxon>Bacteria</taxon>
        <taxon>Pseudomonadati</taxon>
        <taxon>Verrucomicrobiota</taxon>
        <taxon>Verrucomicrobiia</taxon>
        <taxon>Verrucomicrobiales</taxon>
        <taxon>Verrucomicrobiaceae</taxon>
        <taxon>Luteolibacter</taxon>
    </lineage>
</organism>
<name>A0A934S845_9BACT</name>
<protein>
    <submittedName>
        <fullName evidence="3">LysM peptidoglycan-binding domain-containing protein</fullName>
    </submittedName>
</protein>
<dbReference type="InterPro" id="IPR036779">
    <property type="entry name" value="LysM_dom_sf"/>
</dbReference>
<dbReference type="InterPro" id="IPR018392">
    <property type="entry name" value="LysM"/>
</dbReference>
<accession>A0A934S845</accession>
<gene>
    <name evidence="3" type="ORF">JIN85_16000</name>
</gene>
<dbReference type="SMART" id="SM00257">
    <property type="entry name" value="LysM"/>
    <property type="match status" value="1"/>
</dbReference>
<keyword evidence="4" id="KW-1185">Reference proteome</keyword>
<evidence type="ECO:0000256" key="1">
    <source>
        <dbReference type="SAM" id="Phobius"/>
    </source>
</evidence>
<keyword evidence="1" id="KW-1133">Transmembrane helix</keyword>
<dbReference type="Pfam" id="PF01476">
    <property type="entry name" value="LysM"/>
    <property type="match status" value="1"/>
</dbReference>
<feature type="transmembrane region" description="Helical" evidence="1">
    <location>
        <begin position="6"/>
        <end position="30"/>
    </location>
</feature>
<evidence type="ECO:0000313" key="3">
    <source>
        <dbReference type="EMBL" id="MBK1883922.1"/>
    </source>
</evidence>
<proteinExistence type="predicted"/>
<dbReference type="PROSITE" id="PS51782">
    <property type="entry name" value="LYSM"/>
    <property type="match status" value="1"/>
</dbReference>
<dbReference type="SUPFAM" id="SSF54106">
    <property type="entry name" value="LysM domain"/>
    <property type="match status" value="1"/>
</dbReference>
<evidence type="ECO:0000259" key="2">
    <source>
        <dbReference type="PROSITE" id="PS51782"/>
    </source>
</evidence>
<dbReference type="EMBL" id="JAENIJ010000030">
    <property type="protein sequence ID" value="MBK1883922.1"/>
    <property type="molecule type" value="Genomic_DNA"/>
</dbReference>
<sequence>MRFSFFIKLVAFLAVLGVMVVTGMLVYHVMIKPLPMMSKWVPNPTEIIGGQKDADFASMLDSAELPDIDPGEKAFQKAHSLLAMGHLEEAREKLNTIINVFPTSSAAPTARRIVGDMNLDEVLSTAHMEGKETYVVKRGDSYNLIANKNQTSLEMIVYLNGLLELGSLQPGDELIIMPLNFRLMIEPERKAISLWDGGKFLRDYLILDYVIPGKLASKKCKITSEAGYVDGRAVRQESDKYRGSEKMIQIDKDTIQIRPFHETTEIRPRGIYISPTDLEELTLLTRPGNEVEIRHSTR</sequence>
<evidence type="ECO:0000313" key="4">
    <source>
        <dbReference type="Proteomes" id="UP000603141"/>
    </source>
</evidence>
<comment type="caution">
    <text evidence="3">The sequence shown here is derived from an EMBL/GenBank/DDBJ whole genome shotgun (WGS) entry which is preliminary data.</text>
</comment>
<reference evidence="3" key="1">
    <citation type="submission" date="2021-01" db="EMBL/GenBank/DDBJ databases">
        <title>Modified the classification status of verrucomicrobia.</title>
        <authorList>
            <person name="Feng X."/>
        </authorList>
    </citation>
    <scope>NUCLEOTIDE SEQUENCE</scope>
    <source>
        <strain evidence="3">KCTC 22041</strain>
    </source>
</reference>
<dbReference type="Proteomes" id="UP000603141">
    <property type="component" value="Unassembled WGS sequence"/>
</dbReference>
<dbReference type="RefSeq" id="WP_200272561.1">
    <property type="nucleotide sequence ID" value="NZ_JAENIJ010000030.1"/>
</dbReference>
<feature type="domain" description="LysM" evidence="2">
    <location>
        <begin position="132"/>
        <end position="176"/>
    </location>
</feature>
<keyword evidence="1" id="KW-0812">Transmembrane</keyword>
<dbReference type="AlphaFoldDB" id="A0A934S845"/>
<dbReference type="Gene3D" id="3.10.350.10">
    <property type="entry name" value="LysM domain"/>
    <property type="match status" value="1"/>
</dbReference>
<keyword evidence="1" id="KW-0472">Membrane</keyword>